<proteinExistence type="predicted"/>
<keyword evidence="3" id="KW-1185">Reference proteome</keyword>
<dbReference type="Proteomes" id="UP000250043">
    <property type="component" value="Unassembled WGS sequence"/>
</dbReference>
<accession>A0A8E2AX85</accession>
<protein>
    <submittedName>
        <fullName evidence="2">Uncharacterized protein</fullName>
    </submittedName>
</protein>
<reference evidence="2 3" key="1">
    <citation type="submission" date="2016-07" db="EMBL/GenBank/DDBJ databases">
        <title>Draft genome of the white-rot fungus Obba rivulosa 3A-2.</title>
        <authorList>
            <consortium name="DOE Joint Genome Institute"/>
            <person name="Miettinen O."/>
            <person name="Riley R."/>
            <person name="Acob R."/>
            <person name="Barry K."/>
            <person name="Cullen D."/>
            <person name="De Vries R."/>
            <person name="Hainaut M."/>
            <person name="Hatakka A."/>
            <person name="Henrissat B."/>
            <person name="Hilden K."/>
            <person name="Kuo R."/>
            <person name="Labutti K."/>
            <person name="Lipzen A."/>
            <person name="Makela M.R."/>
            <person name="Sandor L."/>
            <person name="Spatafora J.W."/>
            <person name="Grigoriev I.V."/>
            <person name="Hibbett D.S."/>
        </authorList>
    </citation>
    <scope>NUCLEOTIDE SEQUENCE [LARGE SCALE GENOMIC DNA]</scope>
    <source>
        <strain evidence="2 3">3A-2</strain>
    </source>
</reference>
<gene>
    <name evidence="2" type="ORF">OBBRIDRAFT_804456</name>
</gene>
<evidence type="ECO:0000313" key="3">
    <source>
        <dbReference type="Proteomes" id="UP000250043"/>
    </source>
</evidence>
<organism evidence="2 3">
    <name type="scientific">Obba rivulosa</name>
    <dbReference type="NCBI Taxonomy" id="1052685"/>
    <lineage>
        <taxon>Eukaryota</taxon>
        <taxon>Fungi</taxon>
        <taxon>Dikarya</taxon>
        <taxon>Basidiomycota</taxon>
        <taxon>Agaricomycotina</taxon>
        <taxon>Agaricomycetes</taxon>
        <taxon>Polyporales</taxon>
        <taxon>Gelatoporiaceae</taxon>
        <taxon>Obba</taxon>
    </lineage>
</organism>
<evidence type="ECO:0000313" key="2">
    <source>
        <dbReference type="EMBL" id="OCH89777.1"/>
    </source>
</evidence>
<feature type="region of interest" description="Disordered" evidence="1">
    <location>
        <begin position="175"/>
        <end position="197"/>
    </location>
</feature>
<dbReference type="EMBL" id="KV722419">
    <property type="protein sequence ID" value="OCH89777.1"/>
    <property type="molecule type" value="Genomic_DNA"/>
</dbReference>
<feature type="region of interest" description="Disordered" evidence="1">
    <location>
        <begin position="229"/>
        <end position="285"/>
    </location>
</feature>
<name>A0A8E2AX85_9APHY</name>
<dbReference type="AlphaFoldDB" id="A0A8E2AX85"/>
<feature type="region of interest" description="Disordered" evidence="1">
    <location>
        <begin position="69"/>
        <end position="129"/>
    </location>
</feature>
<feature type="compositionally biased region" description="Basic and acidic residues" evidence="1">
    <location>
        <begin position="83"/>
        <end position="106"/>
    </location>
</feature>
<evidence type="ECO:0000256" key="1">
    <source>
        <dbReference type="SAM" id="MobiDB-lite"/>
    </source>
</evidence>
<feature type="compositionally biased region" description="Basic and acidic residues" evidence="1">
    <location>
        <begin position="243"/>
        <end position="263"/>
    </location>
</feature>
<sequence length="285" mass="31746">MSPHSGRIFPAIKRSSSFPQMLASQARLNWRLTASRCLPRGAWGSSPIPAVVPVLYIIAKGRMTSRCRINAGSTRSDGNPGRRTTDYGGRRRMDIRRSMRRMERNLESGPPPRNDNANSGWSHHRSHRSESPSDAVAYRQFAIFAHAVSYFYSFIPTDRLYRYTPLRSTCIAGCRAHTGSKPASGRRKRDQHLDKTSGSLPITSTILLYTSTGRGALEESHMNQDARPIVLGTSPAGSSLSRRKQDMTGRRCEANASQDEKFSQHGIGHRSGSDRRRGLMRPYGG</sequence>